<sequence length="478" mass="53151">MNPIALKNGAYQTSTKHTLLHAIDLQISQGELVVISGPSGGGKSTLLNLLNGLNPELYEGQVKGEGHIGSSPFPIEDFSAHVAQLGMVFQNPKTHFFTTDVYAELAFVMENYGYSSEAIQTRVDEQVNTFGLSSLREASMFHLSGGQRQLVSIAAANMLPHELLLLDEPASNLDPMAIQQLKQTLIQLKQQGKTILIAEHRLNYLMAIADRLVIVEKGTIKQQFAKEEFSEITEQRRKQMGLRSFNPISMGPTQKMGSSRNPSLTIEVEQLTYRYRKQKQQALEIPHLRLANDTINGIIGDNGAGKTTLFEILAGLRKGKTGTIKLNGQPCKSKNLLAKAFLVMQDVNLQLFFETVEKELLEKAQNSERFEEICKKFHLTHLLQRHPHSLSGGEKQRVAIASALLSGKEILLFDEPTSGLDYLHMKEVSQLLQSLKNEPAIVLVISHDEEFLQTTCQTIVSLKNGKLVEVVEREGNNS</sequence>
<evidence type="ECO:0000256" key="7">
    <source>
        <dbReference type="ARBA" id="ARBA00022840"/>
    </source>
</evidence>
<dbReference type="SUPFAM" id="SSF52540">
    <property type="entry name" value="P-loop containing nucleoside triphosphate hydrolases"/>
    <property type="match status" value="2"/>
</dbReference>
<name>A0ABW5TJ09_9ENTE</name>
<evidence type="ECO:0000256" key="2">
    <source>
        <dbReference type="ARBA" id="ARBA00005417"/>
    </source>
</evidence>
<dbReference type="EMBL" id="JBHUMO010000021">
    <property type="protein sequence ID" value="MFD2728478.1"/>
    <property type="molecule type" value="Genomic_DNA"/>
</dbReference>
<evidence type="ECO:0000256" key="10">
    <source>
        <dbReference type="ARBA" id="ARBA00025157"/>
    </source>
</evidence>
<accession>A0ABW5TJ09</accession>
<dbReference type="PANTHER" id="PTHR43553">
    <property type="entry name" value="HEAVY METAL TRANSPORTER"/>
    <property type="match status" value="1"/>
</dbReference>
<comment type="similarity">
    <text evidence="2">Belongs to the ABC transporter superfamily.</text>
</comment>
<dbReference type="InterPro" id="IPR015856">
    <property type="entry name" value="ABC_transpr_CbiO/EcfA_su"/>
</dbReference>
<gene>
    <name evidence="12" type="ORF">ACFSR0_03400</name>
</gene>
<evidence type="ECO:0000256" key="8">
    <source>
        <dbReference type="ARBA" id="ARBA00022967"/>
    </source>
</evidence>
<organism evidence="12 13">
    <name type="scientific">Enterococcus camelliae</name>
    <dbReference type="NCBI Taxonomy" id="453959"/>
    <lineage>
        <taxon>Bacteria</taxon>
        <taxon>Bacillati</taxon>
        <taxon>Bacillota</taxon>
        <taxon>Bacilli</taxon>
        <taxon>Lactobacillales</taxon>
        <taxon>Enterococcaceae</taxon>
        <taxon>Enterococcus</taxon>
    </lineage>
</organism>
<dbReference type="PROSITE" id="PS50893">
    <property type="entry name" value="ABC_TRANSPORTER_2"/>
    <property type="match status" value="2"/>
</dbReference>
<dbReference type="PROSITE" id="PS00211">
    <property type="entry name" value="ABC_TRANSPORTER_1"/>
    <property type="match status" value="1"/>
</dbReference>
<dbReference type="InterPro" id="IPR027417">
    <property type="entry name" value="P-loop_NTPase"/>
</dbReference>
<comment type="caution">
    <text evidence="12">The sequence shown here is derived from an EMBL/GenBank/DDBJ whole genome shotgun (WGS) entry which is preliminary data.</text>
</comment>
<reference evidence="13" key="1">
    <citation type="journal article" date="2019" name="Int. J. Syst. Evol. Microbiol.">
        <title>The Global Catalogue of Microorganisms (GCM) 10K type strain sequencing project: providing services to taxonomists for standard genome sequencing and annotation.</title>
        <authorList>
            <consortium name="The Broad Institute Genomics Platform"/>
            <consortium name="The Broad Institute Genome Sequencing Center for Infectious Disease"/>
            <person name="Wu L."/>
            <person name="Ma J."/>
        </authorList>
    </citation>
    <scope>NUCLEOTIDE SEQUENCE [LARGE SCALE GENOMIC DNA]</scope>
    <source>
        <strain evidence="13">TISTR 932</strain>
    </source>
</reference>
<keyword evidence="4" id="KW-1003">Cell membrane</keyword>
<dbReference type="InterPro" id="IPR003593">
    <property type="entry name" value="AAA+_ATPase"/>
</dbReference>
<dbReference type="InterPro" id="IPR050095">
    <property type="entry name" value="ECF_ABC_transporter_ATP-bd"/>
</dbReference>
<protein>
    <submittedName>
        <fullName evidence="12">ABC transporter ATP-binding protein</fullName>
    </submittedName>
</protein>
<keyword evidence="9" id="KW-0472">Membrane</keyword>
<dbReference type="SMART" id="SM00382">
    <property type="entry name" value="AAA"/>
    <property type="match status" value="2"/>
</dbReference>
<comment type="subcellular location">
    <subcellularLocation>
        <location evidence="1">Cell membrane</location>
        <topology evidence="1">Peripheral membrane protein</topology>
    </subcellularLocation>
</comment>
<feature type="domain" description="ABC transporter" evidence="11">
    <location>
        <begin position="4"/>
        <end position="242"/>
    </location>
</feature>
<dbReference type="CDD" id="cd03225">
    <property type="entry name" value="ABC_cobalt_CbiO_domain1"/>
    <property type="match status" value="1"/>
</dbReference>
<keyword evidence="8" id="KW-1278">Translocase</keyword>
<comment type="function">
    <text evidence="10">Probably part of an ABC transporter complex. Responsible for energy coupling to the transport system.</text>
</comment>
<dbReference type="PANTHER" id="PTHR43553:SF23">
    <property type="entry name" value="ABC TRANSPORTER ATP-BINDING COMPONENT"/>
    <property type="match status" value="1"/>
</dbReference>
<feature type="domain" description="ABC transporter" evidence="11">
    <location>
        <begin position="266"/>
        <end position="478"/>
    </location>
</feature>
<keyword evidence="3" id="KW-0813">Transport</keyword>
<keyword evidence="5" id="KW-0677">Repeat</keyword>
<keyword evidence="6" id="KW-0547">Nucleotide-binding</keyword>
<evidence type="ECO:0000313" key="13">
    <source>
        <dbReference type="Proteomes" id="UP001597427"/>
    </source>
</evidence>
<keyword evidence="7 12" id="KW-0067">ATP-binding</keyword>
<evidence type="ECO:0000259" key="11">
    <source>
        <dbReference type="PROSITE" id="PS50893"/>
    </source>
</evidence>
<dbReference type="GO" id="GO:0005524">
    <property type="term" value="F:ATP binding"/>
    <property type="evidence" value="ECO:0007669"/>
    <property type="project" value="UniProtKB-KW"/>
</dbReference>
<evidence type="ECO:0000256" key="6">
    <source>
        <dbReference type="ARBA" id="ARBA00022741"/>
    </source>
</evidence>
<dbReference type="Proteomes" id="UP001597427">
    <property type="component" value="Unassembled WGS sequence"/>
</dbReference>
<evidence type="ECO:0000256" key="9">
    <source>
        <dbReference type="ARBA" id="ARBA00023136"/>
    </source>
</evidence>
<dbReference type="InterPro" id="IPR003439">
    <property type="entry name" value="ABC_transporter-like_ATP-bd"/>
</dbReference>
<evidence type="ECO:0000313" key="12">
    <source>
        <dbReference type="EMBL" id="MFD2728478.1"/>
    </source>
</evidence>
<dbReference type="InterPro" id="IPR017871">
    <property type="entry name" value="ABC_transporter-like_CS"/>
</dbReference>
<dbReference type="RefSeq" id="WP_379979918.1">
    <property type="nucleotide sequence ID" value="NZ_JBHUMO010000021.1"/>
</dbReference>
<evidence type="ECO:0000256" key="3">
    <source>
        <dbReference type="ARBA" id="ARBA00022448"/>
    </source>
</evidence>
<evidence type="ECO:0000256" key="4">
    <source>
        <dbReference type="ARBA" id="ARBA00022475"/>
    </source>
</evidence>
<keyword evidence="13" id="KW-1185">Reference proteome</keyword>
<dbReference type="Pfam" id="PF00005">
    <property type="entry name" value="ABC_tran"/>
    <property type="match status" value="2"/>
</dbReference>
<proteinExistence type="inferred from homology"/>
<evidence type="ECO:0000256" key="5">
    <source>
        <dbReference type="ARBA" id="ARBA00022737"/>
    </source>
</evidence>
<dbReference type="Gene3D" id="3.40.50.300">
    <property type="entry name" value="P-loop containing nucleotide triphosphate hydrolases"/>
    <property type="match status" value="2"/>
</dbReference>
<evidence type="ECO:0000256" key="1">
    <source>
        <dbReference type="ARBA" id="ARBA00004202"/>
    </source>
</evidence>